<feature type="domain" description="HTH luxR-type" evidence="3">
    <location>
        <begin position="173"/>
        <end position="238"/>
    </location>
</feature>
<dbReference type="EMBL" id="JAFEJU010000006">
    <property type="protein sequence ID" value="MBT1175581.1"/>
    <property type="molecule type" value="Genomic_DNA"/>
</dbReference>
<dbReference type="PROSITE" id="PS50043">
    <property type="entry name" value="HTH_LUXR_2"/>
    <property type="match status" value="1"/>
</dbReference>
<feature type="domain" description="Response regulatory" evidence="4">
    <location>
        <begin position="12"/>
        <end position="131"/>
    </location>
</feature>
<keyword evidence="6" id="KW-1185">Reference proteome</keyword>
<evidence type="ECO:0000313" key="5">
    <source>
        <dbReference type="EMBL" id="MBT1175581.1"/>
    </source>
</evidence>
<accession>A0ABS5UWS7</accession>
<evidence type="ECO:0000256" key="2">
    <source>
        <dbReference type="PROSITE-ProRule" id="PRU00169"/>
    </source>
</evidence>
<proteinExistence type="predicted"/>
<keyword evidence="2" id="KW-0597">Phosphoprotein</keyword>
<dbReference type="Proteomes" id="UP000711736">
    <property type="component" value="Unassembled WGS sequence"/>
</dbReference>
<dbReference type="Gene3D" id="3.40.50.2300">
    <property type="match status" value="1"/>
</dbReference>
<dbReference type="Pfam" id="PF00072">
    <property type="entry name" value="Response_reg"/>
    <property type="match status" value="1"/>
</dbReference>
<dbReference type="InterPro" id="IPR000792">
    <property type="entry name" value="Tscrpt_reg_LuxR_C"/>
</dbReference>
<dbReference type="CDD" id="cd06170">
    <property type="entry name" value="LuxR_C_like"/>
    <property type="match status" value="1"/>
</dbReference>
<protein>
    <submittedName>
        <fullName evidence="5">Response regulator transcription factor</fullName>
    </submittedName>
</protein>
<dbReference type="PRINTS" id="PR00038">
    <property type="entry name" value="HTHLUXR"/>
</dbReference>
<evidence type="ECO:0000313" key="6">
    <source>
        <dbReference type="Proteomes" id="UP000711736"/>
    </source>
</evidence>
<dbReference type="SUPFAM" id="SSF52172">
    <property type="entry name" value="CheY-like"/>
    <property type="match status" value="1"/>
</dbReference>
<dbReference type="InterPro" id="IPR001789">
    <property type="entry name" value="Sig_transdc_resp-reg_receiver"/>
</dbReference>
<gene>
    <name evidence="5" type="ORF">JS530_08745</name>
</gene>
<reference evidence="5 6" key="1">
    <citation type="journal article" date="2021" name="Environ. Microbiol.">
        <title>Genetic insights into the dark matter of the mammalian gut microbiota through targeted genome reconstruction.</title>
        <authorList>
            <person name="Lugli G.A."/>
            <person name="Alessandri G."/>
            <person name="Milani C."/>
            <person name="Viappiani A."/>
            <person name="Fontana F."/>
            <person name="Tarracchini C."/>
            <person name="Mancabelli L."/>
            <person name="Argentini C."/>
            <person name="Ruiz L."/>
            <person name="Margolles A."/>
            <person name="van Sinderen D."/>
            <person name="Turroni F."/>
            <person name="Ventura M."/>
        </authorList>
    </citation>
    <scope>NUCLEOTIDE SEQUENCE [LARGE SCALE GENOMIC DNA]</scope>
    <source>
        <strain evidence="5 6">LC6</strain>
    </source>
</reference>
<dbReference type="InterPro" id="IPR016032">
    <property type="entry name" value="Sig_transdc_resp-reg_C-effctor"/>
</dbReference>
<keyword evidence="1" id="KW-0238">DNA-binding</keyword>
<evidence type="ECO:0000259" key="4">
    <source>
        <dbReference type="PROSITE" id="PS50110"/>
    </source>
</evidence>
<dbReference type="InterPro" id="IPR011006">
    <property type="entry name" value="CheY-like_superfamily"/>
</dbReference>
<dbReference type="InterPro" id="IPR036388">
    <property type="entry name" value="WH-like_DNA-bd_sf"/>
</dbReference>
<dbReference type="PANTHER" id="PTHR45566:SF1">
    <property type="entry name" value="HTH-TYPE TRANSCRIPTIONAL REGULATOR YHJB-RELATED"/>
    <property type="match status" value="1"/>
</dbReference>
<comment type="caution">
    <text evidence="5">The sequence shown here is derived from an EMBL/GenBank/DDBJ whole genome shotgun (WGS) entry which is preliminary data.</text>
</comment>
<dbReference type="SMART" id="SM00421">
    <property type="entry name" value="HTH_LUXR"/>
    <property type="match status" value="1"/>
</dbReference>
<dbReference type="PANTHER" id="PTHR45566">
    <property type="entry name" value="HTH-TYPE TRANSCRIPTIONAL REGULATOR YHJB-RELATED"/>
    <property type="match status" value="1"/>
</dbReference>
<evidence type="ECO:0000256" key="1">
    <source>
        <dbReference type="ARBA" id="ARBA00023125"/>
    </source>
</evidence>
<feature type="modified residue" description="4-aspartylphosphate" evidence="2">
    <location>
        <position position="66"/>
    </location>
</feature>
<dbReference type="Gene3D" id="1.10.10.10">
    <property type="entry name" value="Winged helix-like DNA-binding domain superfamily/Winged helix DNA-binding domain"/>
    <property type="match status" value="1"/>
</dbReference>
<dbReference type="RefSeq" id="WP_214376779.1">
    <property type="nucleotide sequence ID" value="NZ_JAFEJU010000006.1"/>
</dbReference>
<dbReference type="Pfam" id="PF00196">
    <property type="entry name" value="GerE"/>
    <property type="match status" value="1"/>
</dbReference>
<evidence type="ECO:0000259" key="3">
    <source>
        <dbReference type="PROSITE" id="PS50043"/>
    </source>
</evidence>
<sequence length="238" mass="25248">MSGIENVAAGTAVAVLDNDSMALERLCAVLPKLLPGLSIIWSTTSAPESLRRCLDDGWRPDLLIADVELDGTTAMAVCRQIRLAGAKPSVLATSSYNPKTYAQQLAEAGAQGLMVKGNMAQMAVALRAVAGGTTFSPIPDVAFLTASEAYQHMHLHEQDFSLPSANAVAHNVGNENISALSALEQRILSAVSEGYSNEEIADSLSISTATVRSHTRHIREKLGAKTLSHAVAIWLKSR</sequence>
<dbReference type="PROSITE" id="PS50110">
    <property type="entry name" value="RESPONSE_REGULATORY"/>
    <property type="match status" value="1"/>
</dbReference>
<organism evidence="5 6">
    <name type="scientific">Bifidobacterium colobi</name>
    <dbReference type="NCBI Taxonomy" id="2809026"/>
    <lineage>
        <taxon>Bacteria</taxon>
        <taxon>Bacillati</taxon>
        <taxon>Actinomycetota</taxon>
        <taxon>Actinomycetes</taxon>
        <taxon>Bifidobacteriales</taxon>
        <taxon>Bifidobacteriaceae</taxon>
        <taxon>Bifidobacterium</taxon>
    </lineage>
</organism>
<dbReference type="InterPro" id="IPR051015">
    <property type="entry name" value="EvgA-like"/>
</dbReference>
<name>A0ABS5UWS7_9BIFI</name>
<dbReference type="PROSITE" id="PS00622">
    <property type="entry name" value="HTH_LUXR_1"/>
    <property type="match status" value="1"/>
</dbReference>
<dbReference type="SUPFAM" id="SSF46894">
    <property type="entry name" value="C-terminal effector domain of the bipartite response regulators"/>
    <property type="match status" value="1"/>
</dbReference>